<keyword evidence="2 4" id="KW-0732">Signal</keyword>
<evidence type="ECO:0000256" key="1">
    <source>
        <dbReference type="ARBA" id="ARBA00022487"/>
    </source>
</evidence>
<organism evidence="7 8">
    <name type="scientific">Serendipita indica (strain DSM 11827)</name>
    <name type="common">Root endophyte fungus</name>
    <name type="synonym">Piriformospora indica</name>
    <dbReference type="NCBI Taxonomy" id="1109443"/>
    <lineage>
        <taxon>Eukaryota</taxon>
        <taxon>Fungi</taxon>
        <taxon>Dikarya</taxon>
        <taxon>Basidiomycota</taxon>
        <taxon>Agaricomycotina</taxon>
        <taxon>Agaricomycetes</taxon>
        <taxon>Sebacinales</taxon>
        <taxon>Serendipitaceae</taxon>
        <taxon>Serendipita</taxon>
    </lineage>
</organism>
<feature type="compositionally biased region" description="Low complexity" evidence="5">
    <location>
        <begin position="48"/>
        <end position="100"/>
    </location>
</feature>
<keyword evidence="4" id="KW-0624">Polysaccharide degradation</keyword>
<dbReference type="InterPro" id="IPR010126">
    <property type="entry name" value="Esterase_phb"/>
</dbReference>
<dbReference type="InterPro" id="IPR050955">
    <property type="entry name" value="Plant_Biomass_Hydrol_Est"/>
</dbReference>
<proteinExistence type="inferred from homology"/>
<reference evidence="7 8" key="1">
    <citation type="journal article" date="2011" name="PLoS Pathog.">
        <title>Endophytic Life Strategies Decoded by Genome and Transcriptome Analyses of the Mutualistic Root Symbiont Piriformospora indica.</title>
        <authorList>
            <person name="Zuccaro A."/>
            <person name="Lahrmann U."/>
            <person name="Guldener U."/>
            <person name="Langen G."/>
            <person name="Pfiffi S."/>
            <person name="Biedenkopf D."/>
            <person name="Wong P."/>
            <person name="Samans B."/>
            <person name="Grimm C."/>
            <person name="Basiewicz M."/>
            <person name="Murat C."/>
            <person name="Martin F."/>
            <person name="Kogel K.H."/>
        </authorList>
    </citation>
    <scope>NUCLEOTIDE SEQUENCE [LARGE SCALE GENOMIC DNA]</scope>
    <source>
        <strain evidence="7 8">DSM 11827</strain>
    </source>
</reference>
<keyword evidence="4" id="KW-0119">Carbohydrate metabolism</keyword>
<dbReference type="GO" id="GO:0052689">
    <property type="term" value="F:carboxylic ester hydrolase activity"/>
    <property type="evidence" value="ECO:0007669"/>
    <property type="project" value="UniProtKB-KW"/>
</dbReference>
<evidence type="ECO:0000256" key="4">
    <source>
        <dbReference type="RuleBase" id="RU367147"/>
    </source>
</evidence>
<dbReference type="PANTHER" id="PTHR43037:SF5">
    <property type="entry name" value="FERULOYL ESTERASE"/>
    <property type="match status" value="1"/>
</dbReference>
<comment type="subcellular location">
    <subcellularLocation>
        <location evidence="4">Secreted</location>
    </subcellularLocation>
</comment>
<feature type="signal peptide" evidence="4">
    <location>
        <begin position="1"/>
        <end position="21"/>
    </location>
</feature>
<name>G4TA91_SERID</name>
<sequence length="376" mass="39896">MRYLRLSTLLSALSFSGLAQAAVGAWGQCGGQTYTGETTCVAGQCLPSTSSVSSTTSRSSSSSSSTRSSSSSSSTRTSSTSTSTRISSSSTRTSSSATSSPTVNIPRSTFTEITSYYGSNPTNVRSWIYVPANLATNPPIVAAIHWCSGSANAMYSTGVFNNLAEQKGFIVIFPETANSDKCWDVHTTETLTHNAGGDSLGIVSAIRWTIANYGANSARVYATGISSGAMMTNVLLGAYPDIFAAGSAVAGVPYACFQGTPSWSTECATGQLIKTPQEWGNLVRNGYPGFTGTRPKMQFWHGTADDVLYYQNFLEETKQWTNVFGVSTTPTNTVQNYPIAGWTRYDYGPNVMGISAAGVGHGISYQSTQIMEWFGL</sequence>
<dbReference type="InParanoid" id="G4TA91"/>
<dbReference type="InterPro" id="IPR000254">
    <property type="entry name" value="CBD"/>
</dbReference>
<keyword evidence="8" id="KW-1185">Reference proteome</keyword>
<keyword evidence="4" id="KW-0964">Secreted</keyword>
<dbReference type="Pfam" id="PF00734">
    <property type="entry name" value="CBM_1"/>
    <property type="match status" value="1"/>
</dbReference>
<evidence type="ECO:0000259" key="6">
    <source>
        <dbReference type="Pfam" id="PF00734"/>
    </source>
</evidence>
<dbReference type="EMBL" id="CAFZ01000028">
    <property type="protein sequence ID" value="CCA68243.1"/>
    <property type="molecule type" value="Genomic_DNA"/>
</dbReference>
<dbReference type="AlphaFoldDB" id="G4TA91"/>
<keyword evidence="1 4" id="KW-0719">Serine esterase</keyword>
<dbReference type="InterPro" id="IPR029058">
    <property type="entry name" value="AB_hydrolase_fold"/>
</dbReference>
<protein>
    <recommendedName>
        <fullName evidence="4">Carboxylic ester hydrolase</fullName>
        <ecNumber evidence="4">3.1.1.-</ecNumber>
    </recommendedName>
</protein>
<dbReference type="NCBIfam" id="TIGR01840">
    <property type="entry name" value="esterase_phb"/>
    <property type="match status" value="1"/>
</dbReference>
<dbReference type="EC" id="3.1.1.-" evidence="4"/>
<evidence type="ECO:0000313" key="8">
    <source>
        <dbReference type="Proteomes" id="UP000007148"/>
    </source>
</evidence>
<comment type="caution">
    <text evidence="7">The sequence shown here is derived from an EMBL/GenBank/DDBJ whole genome shotgun (WGS) entry which is preliminary data.</text>
</comment>
<dbReference type="SUPFAM" id="SSF57180">
    <property type="entry name" value="Cellulose-binding domain"/>
    <property type="match status" value="1"/>
</dbReference>
<dbReference type="OrthoDB" id="2425929at2759"/>
<dbReference type="Pfam" id="PF10503">
    <property type="entry name" value="Esterase_PHB"/>
    <property type="match status" value="1"/>
</dbReference>
<dbReference type="Gene3D" id="3.40.50.1820">
    <property type="entry name" value="alpha/beta hydrolase"/>
    <property type="match status" value="1"/>
</dbReference>
<feature type="domain" description="CBM1" evidence="6">
    <location>
        <begin position="25"/>
        <end position="45"/>
    </location>
</feature>
<dbReference type="InterPro" id="IPR035971">
    <property type="entry name" value="CBD_sf"/>
</dbReference>
<dbReference type="HOGENOM" id="CLU_027551_1_1_1"/>
<comment type="function">
    <text evidence="4">Esterase involved in the hydrolysis of xylan, a major structural heterogeneous polysaccharide found in plant biomass representing the second most abundant polysaccharide in the biosphere, after cellulose.</text>
</comment>
<feature type="region of interest" description="Disordered" evidence="5">
    <location>
        <begin position="47"/>
        <end position="104"/>
    </location>
</feature>
<dbReference type="eggNOG" id="ENOG502QTDU">
    <property type="taxonomic scope" value="Eukaryota"/>
</dbReference>
<evidence type="ECO:0000256" key="5">
    <source>
        <dbReference type="SAM" id="MobiDB-lite"/>
    </source>
</evidence>
<dbReference type="Proteomes" id="UP000007148">
    <property type="component" value="Unassembled WGS sequence"/>
</dbReference>
<dbReference type="GO" id="GO:0005576">
    <property type="term" value="C:extracellular region"/>
    <property type="evidence" value="ECO:0007669"/>
    <property type="project" value="UniProtKB-SubCell"/>
</dbReference>
<dbReference type="PANTHER" id="PTHR43037">
    <property type="entry name" value="UNNAMED PRODUCT-RELATED"/>
    <property type="match status" value="1"/>
</dbReference>
<evidence type="ECO:0000256" key="3">
    <source>
        <dbReference type="ARBA" id="ARBA00022801"/>
    </source>
</evidence>
<evidence type="ECO:0000256" key="2">
    <source>
        <dbReference type="ARBA" id="ARBA00022729"/>
    </source>
</evidence>
<dbReference type="STRING" id="1109443.G4TA91"/>
<gene>
    <name evidence="7" type="ORF">PIIN_02109</name>
</gene>
<dbReference type="GO" id="GO:0045493">
    <property type="term" value="P:xylan catabolic process"/>
    <property type="evidence" value="ECO:0007669"/>
    <property type="project" value="UniProtKB-UniRule"/>
</dbReference>
<comment type="similarity">
    <text evidence="4">Belongs to the carbohydrate esterase 1 (CE1) family.</text>
</comment>
<feature type="chain" id="PRO_5029034129" description="Carboxylic ester hydrolase" evidence="4">
    <location>
        <begin position="22"/>
        <end position="376"/>
    </location>
</feature>
<evidence type="ECO:0000313" key="7">
    <source>
        <dbReference type="EMBL" id="CCA68243.1"/>
    </source>
</evidence>
<accession>G4TA91</accession>
<keyword evidence="3 4" id="KW-0378">Hydrolase</keyword>
<dbReference type="GO" id="GO:0030248">
    <property type="term" value="F:cellulose binding"/>
    <property type="evidence" value="ECO:0007669"/>
    <property type="project" value="InterPro"/>
</dbReference>
<dbReference type="SUPFAM" id="SSF53474">
    <property type="entry name" value="alpha/beta-Hydrolases"/>
    <property type="match status" value="2"/>
</dbReference>